<gene>
    <name evidence="2" type="ORF">METZ01_LOCUS190624</name>
</gene>
<feature type="non-terminal residue" evidence="2">
    <location>
        <position position="28"/>
    </location>
</feature>
<organism evidence="2">
    <name type="scientific">marine metagenome</name>
    <dbReference type="NCBI Taxonomy" id="408172"/>
    <lineage>
        <taxon>unclassified sequences</taxon>
        <taxon>metagenomes</taxon>
        <taxon>ecological metagenomes</taxon>
    </lineage>
</organism>
<protein>
    <submittedName>
        <fullName evidence="2">Uncharacterized protein</fullName>
    </submittedName>
</protein>
<feature type="region of interest" description="Disordered" evidence="1">
    <location>
        <begin position="1"/>
        <end position="28"/>
    </location>
</feature>
<dbReference type="AlphaFoldDB" id="A0A382DGY9"/>
<evidence type="ECO:0000256" key="1">
    <source>
        <dbReference type="SAM" id="MobiDB-lite"/>
    </source>
</evidence>
<evidence type="ECO:0000313" key="2">
    <source>
        <dbReference type="EMBL" id="SVB37770.1"/>
    </source>
</evidence>
<name>A0A382DGY9_9ZZZZ</name>
<dbReference type="EMBL" id="UINC01039378">
    <property type="protein sequence ID" value="SVB37770.1"/>
    <property type="molecule type" value="Genomic_DNA"/>
</dbReference>
<sequence>MLGETDSVHVEEQGSCQITSLSGRTGAG</sequence>
<feature type="compositionally biased region" description="Basic and acidic residues" evidence="1">
    <location>
        <begin position="1"/>
        <end position="12"/>
    </location>
</feature>
<feature type="compositionally biased region" description="Polar residues" evidence="1">
    <location>
        <begin position="14"/>
        <end position="28"/>
    </location>
</feature>
<reference evidence="2" key="1">
    <citation type="submission" date="2018-05" db="EMBL/GenBank/DDBJ databases">
        <authorList>
            <person name="Lanie J.A."/>
            <person name="Ng W.-L."/>
            <person name="Kazmierczak K.M."/>
            <person name="Andrzejewski T.M."/>
            <person name="Davidsen T.M."/>
            <person name="Wayne K.J."/>
            <person name="Tettelin H."/>
            <person name="Glass J.I."/>
            <person name="Rusch D."/>
            <person name="Podicherti R."/>
            <person name="Tsui H.-C.T."/>
            <person name="Winkler M.E."/>
        </authorList>
    </citation>
    <scope>NUCLEOTIDE SEQUENCE</scope>
</reference>
<proteinExistence type="predicted"/>
<accession>A0A382DGY9</accession>